<sequence>MARSILHSSRRLTLLCIDNPGSAVPFFSNKCCSMGRADKQLPSLGLSDRKDHTLSHRASPCLSIPIFATSPEEQATGLSDTRAPVTVAARGAFQVFGCQVQQRCEKSNPANQDGE</sequence>
<dbReference type="RefSeq" id="XP_026626755.1">
    <property type="nucleotide sequence ID" value="XM_026775334.1"/>
</dbReference>
<dbReference type="AlphaFoldDB" id="A0A3F3Q3H3"/>
<gene>
    <name evidence="1" type="ORF">BDQ94DRAFT_25656</name>
</gene>
<dbReference type="EMBL" id="KZ852045">
    <property type="protein sequence ID" value="RDH33733.1"/>
    <property type="molecule type" value="Genomic_DNA"/>
</dbReference>
<evidence type="ECO:0000313" key="2">
    <source>
        <dbReference type="Proteomes" id="UP000253729"/>
    </source>
</evidence>
<evidence type="ECO:0000313" key="1">
    <source>
        <dbReference type="EMBL" id="RDH33733.1"/>
    </source>
</evidence>
<reference evidence="1 2" key="1">
    <citation type="submission" date="2018-07" db="EMBL/GenBank/DDBJ databases">
        <title>The genomes of Aspergillus section Nigri reveals drivers in fungal speciation.</title>
        <authorList>
            <consortium name="DOE Joint Genome Institute"/>
            <person name="Vesth T.C."/>
            <person name="Nybo J."/>
            <person name="Theobald S."/>
            <person name="Brandl J."/>
            <person name="Frisvad J.C."/>
            <person name="Nielsen K.F."/>
            <person name="Lyhne E.K."/>
            <person name="Kogle M.E."/>
            <person name="Kuo A."/>
            <person name="Riley R."/>
            <person name="Clum A."/>
            <person name="Nolan M."/>
            <person name="Lipzen A."/>
            <person name="Salamov A."/>
            <person name="Henrissat B."/>
            <person name="Wiebenga A."/>
            <person name="De vries R.P."/>
            <person name="Grigoriev I.V."/>
            <person name="Mortensen U.H."/>
            <person name="Andersen M.R."/>
            <person name="Baker S.E."/>
        </authorList>
    </citation>
    <scope>NUCLEOTIDE SEQUENCE [LARGE SCALE GENOMIC DNA]</scope>
    <source>
        <strain evidence="1 2">CBS 139.54b</strain>
    </source>
</reference>
<proteinExistence type="predicted"/>
<dbReference type="GeneID" id="38143690"/>
<organism evidence="1 2">
    <name type="scientific">Aspergillus welwitschiae</name>
    <dbReference type="NCBI Taxonomy" id="1341132"/>
    <lineage>
        <taxon>Eukaryota</taxon>
        <taxon>Fungi</taxon>
        <taxon>Dikarya</taxon>
        <taxon>Ascomycota</taxon>
        <taxon>Pezizomycotina</taxon>
        <taxon>Eurotiomycetes</taxon>
        <taxon>Eurotiomycetidae</taxon>
        <taxon>Eurotiales</taxon>
        <taxon>Aspergillaceae</taxon>
        <taxon>Aspergillus</taxon>
        <taxon>Aspergillus subgen. Circumdati</taxon>
    </lineage>
</organism>
<dbReference type="Proteomes" id="UP000253729">
    <property type="component" value="Unassembled WGS sequence"/>
</dbReference>
<name>A0A3F3Q3H3_9EURO</name>
<accession>A0A3F3Q3H3</accession>
<keyword evidence="2" id="KW-1185">Reference proteome</keyword>
<protein>
    <submittedName>
        <fullName evidence="1">Uncharacterized protein</fullName>
    </submittedName>
</protein>